<evidence type="ECO:0000313" key="2">
    <source>
        <dbReference type="Proteomes" id="UP000245506"/>
    </source>
</evidence>
<comment type="caution">
    <text evidence="1">The sequence shown here is derived from an EMBL/GenBank/DDBJ whole genome shotgun (WGS) entry which is preliminary data.</text>
</comment>
<dbReference type="AlphaFoldDB" id="A0A317C7I2"/>
<evidence type="ECO:0000313" key="1">
    <source>
        <dbReference type="EMBL" id="PWQ94585.1"/>
    </source>
</evidence>
<gene>
    <name evidence="1" type="ORF">DKT75_14920</name>
</gene>
<proteinExistence type="predicted"/>
<reference evidence="1 2" key="1">
    <citation type="submission" date="2018-05" db="EMBL/GenBank/DDBJ databases">
        <title>Leucothrix arctica sp. nov., isolated from Arctic seawater.</title>
        <authorList>
            <person name="Choi A."/>
            <person name="Baek K."/>
        </authorList>
    </citation>
    <scope>NUCLEOTIDE SEQUENCE [LARGE SCALE GENOMIC DNA]</scope>
    <source>
        <strain evidence="1 2">IMCC9719</strain>
    </source>
</reference>
<keyword evidence="2" id="KW-1185">Reference proteome</keyword>
<organism evidence="1 2">
    <name type="scientific">Leucothrix arctica</name>
    <dbReference type="NCBI Taxonomy" id="1481894"/>
    <lineage>
        <taxon>Bacteria</taxon>
        <taxon>Pseudomonadati</taxon>
        <taxon>Pseudomonadota</taxon>
        <taxon>Gammaproteobacteria</taxon>
        <taxon>Thiotrichales</taxon>
        <taxon>Thiotrichaceae</taxon>
        <taxon>Leucothrix</taxon>
    </lineage>
</organism>
<protein>
    <submittedName>
        <fullName evidence="1">Uncharacterized protein</fullName>
    </submittedName>
</protein>
<dbReference type="EMBL" id="QGKL01000039">
    <property type="protein sequence ID" value="PWQ94585.1"/>
    <property type="molecule type" value="Genomic_DNA"/>
</dbReference>
<sequence>MVTGRNMHLFENSILNGFIEEREVDTELNKLLGIDDQEILVEVLNRAIAKWRGAITPNHPATAKGDDFYNHSVVALREMLKPFGFAPLSKSNVQLTINKERGVAIYCCRGDERIGISEGKPRTLRARGDCTLNLLGLSEDTDPTSLDLFPSDPELRLADFDVWVLLTYIDQSGGRSSFRAELSHPKSHTKGFINSFDKRIILNTTSRDVVEEKSGSESFNDAIDFDLPEKTA</sequence>
<accession>A0A317C7I2</accession>
<dbReference type="Proteomes" id="UP000245506">
    <property type="component" value="Unassembled WGS sequence"/>
</dbReference>
<name>A0A317C7I2_9GAMM</name>